<feature type="domain" description="Phytochrome chromophore attachment site" evidence="7">
    <location>
        <begin position="161"/>
        <end position="319"/>
    </location>
</feature>
<dbReference type="SMART" id="SM00086">
    <property type="entry name" value="PAC"/>
    <property type="match status" value="1"/>
</dbReference>
<evidence type="ECO:0000256" key="6">
    <source>
        <dbReference type="ARBA" id="ARBA00023170"/>
    </source>
</evidence>
<dbReference type="InterPro" id="IPR001610">
    <property type="entry name" value="PAC"/>
</dbReference>
<keyword evidence="4" id="KW-0805">Transcription regulation</keyword>
<dbReference type="Pfam" id="PF13426">
    <property type="entry name" value="PAS_9"/>
    <property type="match status" value="1"/>
</dbReference>
<dbReference type="Proteomes" id="UP001279553">
    <property type="component" value="Unassembled WGS sequence"/>
</dbReference>
<dbReference type="CDD" id="cd00130">
    <property type="entry name" value="PAS"/>
    <property type="match status" value="1"/>
</dbReference>
<dbReference type="PROSITE" id="PS50046">
    <property type="entry name" value="PHYTOCHROME_2"/>
    <property type="match status" value="1"/>
</dbReference>
<keyword evidence="9" id="KW-1185">Reference proteome</keyword>
<evidence type="ECO:0000256" key="1">
    <source>
        <dbReference type="ARBA" id="ARBA00022543"/>
    </source>
</evidence>
<evidence type="ECO:0000256" key="3">
    <source>
        <dbReference type="ARBA" id="ARBA00022991"/>
    </source>
</evidence>
<dbReference type="InterPro" id="IPR003018">
    <property type="entry name" value="GAF"/>
</dbReference>
<accession>A0AAW9DTX3</accession>
<organism evidence="8 9">
    <name type="scientific">Acidiphilium acidophilum</name>
    <name type="common">Thiobacillus acidophilus</name>
    <dbReference type="NCBI Taxonomy" id="76588"/>
    <lineage>
        <taxon>Bacteria</taxon>
        <taxon>Pseudomonadati</taxon>
        <taxon>Pseudomonadota</taxon>
        <taxon>Alphaproteobacteria</taxon>
        <taxon>Acetobacterales</taxon>
        <taxon>Acidocellaceae</taxon>
        <taxon>Acidiphilium</taxon>
    </lineage>
</organism>
<dbReference type="RefSeq" id="WP_319614653.1">
    <property type="nucleotide sequence ID" value="NZ_JAWXYB010000018.1"/>
</dbReference>
<dbReference type="SUPFAM" id="SSF55785">
    <property type="entry name" value="PYP-like sensor domain (PAS domain)"/>
    <property type="match status" value="2"/>
</dbReference>
<dbReference type="PANTHER" id="PTHR47876:SF3">
    <property type="entry name" value="PHYTOCHROME 1"/>
    <property type="match status" value="1"/>
</dbReference>
<dbReference type="Gene3D" id="3.30.450.40">
    <property type="match status" value="1"/>
</dbReference>
<dbReference type="SMART" id="SM00065">
    <property type="entry name" value="GAF"/>
    <property type="match status" value="1"/>
</dbReference>
<dbReference type="InterPro" id="IPR016132">
    <property type="entry name" value="Phyto_chromo_attachment"/>
</dbReference>
<dbReference type="Pfam" id="PF01590">
    <property type="entry name" value="GAF"/>
    <property type="match status" value="1"/>
</dbReference>
<evidence type="ECO:0000256" key="5">
    <source>
        <dbReference type="ARBA" id="ARBA00023163"/>
    </source>
</evidence>
<keyword evidence="2" id="KW-0716">Sensory transduction</keyword>
<dbReference type="Pfam" id="PF00360">
    <property type="entry name" value="PHY"/>
    <property type="match status" value="1"/>
</dbReference>
<protein>
    <submittedName>
        <fullName evidence="8">GAF domain-containing protein</fullName>
    </submittedName>
</protein>
<evidence type="ECO:0000313" key="8">
    <source>
        <dbReference type="EMBL" id="MDX5931762.1"/>
    </source>
</evidence>
<dbReference type="InterPro" id="IPR001294">
    <property type="entry name" value="Phytochrome"/>
</dbReference>
<evidence type="ECO:0000259" key="7">
    <source>
        <dbReference type="PROSITE" id="PS50046"/>
    </source>
</evidence>
<dbReference type="NCBIfam" id="TIGR00229">
    <property type="entry name" value="sensory_box"/>
    <property type="match status" value="1"/>
</dbReference>
<dbReference type="Pfam" id="PF08446">
    <property type="entry name" value="PAS_2"/>
    <property type="match status" value="1"/>
</dbReference>
<evidence type="ECO:0000256" key="4">
    <source>
        <dbReference type="ARBA" id="ARBA00023015"/>
    </source>
</evidence>
<dbReference type="InterPro" id="IPR013654">
    <property type="entry name" value="PAS_2"/>
</dbReference>
<dbReference type="InterPro" id="IPR000014">
    <property type="entry name" value="PAS"/>
</dbReference>
<dbReference type="AlphaFoldDB" id="A0AAW9DTX3"/>
<dbReference type="Gene3D" id="3.30.450.20">
    <property type="entry name" value="PAS domain"/>
    <property type="match status" value="2"/>
</dbReference>
<dbReference type="GO" id="GO:0009881">
    <property type="term" value="F:photoreceptor activity"/>
    <property type="evidence" value="ECO:0007669"/>
    <property type="project" value="UniProtKB-KW"/>
</dbReference>
<dbReference type="GO" id="GO:0006355">
    <property type="term" value="P:regulation of DNA-templated transcription"/>
    <property type="evidence" value="ECO:0007669"/>
    <property type="project" value="InterPro"/>
</dbReference>
<dbReference type="Gene3D" id="3.30.450.270">
    <property type="match status" value="1"/>
</dbReference>
<dbReference type="SUPFAM" id="SSF55781">
    <property type="entry name" value="GAF domain-like"/>
    <property type="match status" value="2"/>
</dbReference>
<gene>
    <name evidence="8" type="ORF">SIL87_13415</name>
</gene>
<comment type="caution">
    <text evidence="8">The sequence shown here is derived from an EMBL/GenBank/DDBJ whole genome shotgun (WGS) entry which is preliminary data.</text>
</comment>
<evidence type="ECO:0000313" key="9">
    <source>
        <dbReference type="Proteomes" id="UP001279553"/>
    </source>
</evidence>
<keyword evidence="1" id="KW-0600">Photoreceptor protein</keyword>
<keyword evidence="3" id="KW-0157">Chromophore</keyword>
<name>A0AAW9DTX3_ACIAO</name>
<dbReference type="PANTHER" id="PTHR47876">
    <property type="entry name" value="OS08G0260000 PROTEIN"/>
    <property type="match status" value="1"/>
</dbReference>
<proteinExistence type="predicted"/>
<dbReference type="GO" id="GO:0009584">
    <property type="term" value="P:detection of visible light"/>
    <property type="evidence" value="ECO:0007669"/>
    <property type="project" value="InterPro"/>
</dbReference>
<dbReference type="PRINTS" id="PR01033">
    <property type="entry name" value="PHYTOCHROME"/>
</dbReference>
<evidence type="ECO:0000256" key="2">
    <source>
        <dbReference type="ARBA" id="ARBA00022606"/>
    </source>
</evidence>
<dbReference type="InterPro" id="IPR013515">
    <property type="entry name" value="Phytochrome_cen-reg"/>
</dbReference>
<dbReference type="InterPro" id="IPR035965">
    <property type="entry name" value="PAS-like_dom_sf"/>
</dbReference>
<dbReference type="EMBL" id="JAWXYB010000018">
    <property type="protein sequence ID" value="MDX5931762.1"/>
    <property type="molecule type" value="Genomic_DNA"/>
</dbReference>
<dbReference type="InterPro" id="IPR043150">
    <property type="entry name" value="Phytochrome_PHY_sf"/>
</dbReference>
<dbReference type="InterPro" id="IPR029016">
    <property type="entry name" value="GAF-like_dom_sf"/>
</dbReference>
<keyword evidence="5" id="KW-0804">Transcription</keyword>
<sequence>MASQIASAPRFGTADLSNCEREQIQFAGSIQPHGALLLCREPSRVIVQHSENAAGFLGLTGDLTGLGLTDIPGTLASAIARESSEALHIRPVAVRCEAGSPPRPMTALIHRPPGGGLLIELEPADVQAGTPTAESPTVGAPKADLGPAIEAALQSVLGATSLNALCDEVARSVRTITGYDRVMIYRFDDEGHGEVFAEQREPGLEPYLGNRYPASDIPQIARRLYERNRIRLLVDVGFQPVPLTPNLSPLTGAELDMSLCGLRSPSPLHIQYLHNMEVRATLVVSIMVGGQLWGLISCHHYQPYFVPAMTRCACEFLSEALATRITALENFAEAQAELSARRLEHRMFEVLSREGNWKVALFDNAQLLLAPVRASGAALVIDDEVTVAGDVPSTHDIRAIAHWLDERGEEGLTVTASLSRQRGAFESIVASASGVLAVSLAESPGAYLFWMRPEQVRTVTWGGDPTKPVAVGDDPADLSPRRSFAKWHEVMRRQSAPWSKADIAAARLIGAMVSDVILQSRSVRMLIAHDQLEVVRRDVVRSSQPVIIADVAGQILLVNEAFSRLIAGHNQKLETLAQLPDLFAHPAPVADRLQALQAHHLSWRGEVTMRRDGERSVPLLIRADPIFAAADRVLGYVLMVSDLTEQKAADTARLVFQDGIMENNRRASGLIASSNDLMFQTLLKSMFENAQLAALEITDRADSARMSVMLESVRDSVTRTTEVLRNLFSQTPP</sequence>
<keyword evidence="6" id="KW-0675">Receptor</keyword>
<reference evidence="8 9" key="1">
    <citation type="submission" date="2023-11" db="EMBL/GenBank/DDBJ databases">
        <title>MicrobeMod: A computational toolkit for identifying prokaryotic methylation and restriction-modification with nanopore sequencing.</title>
        <authorList>
            <person name="Crits-Christoph A."/>
            <person name="Kang S.C."/>
            <person name="Lee H."/>
            <person name="Ostrov N."/>
        </authorList>
    </citation>
    <scope>NUCLEOTIDE SEQUENCE [LARGE SCALE GENOMIC DNA]</scope>
    <source>
        <strain evidence="8 9">DSMZ 700</strain>
    </source>
</reference>